<feature type="transmembrane region" description="Helical" evidence="6">
    <location>
        <begin position="146"/>
        <end position="165"/>
    </location>
</feature>
<name>A0A1H3UU03_9ACTN</name>
<comment type="similarity">
    <text evidence="1 5">Belongs to the peptidase S8 family.</text>
</comment>
<evidence type="ECO:0000256" key="2">
    <source>
        <dbReference type="ARBA" id="ARBA00022670"/>
    </source>
</evidence>
<feature type="transmembrane region" description="Helical" evidence="6">
    <location>
        <begin position="283"/>
        <end position="303"/>
    </location>
</feature>
<reference evidence="9" key="1">
    <citation type="submission" date="2016-10" db="EMBL/GenBank/DDBJ databases">
        <authorList>
            <person name="Varghese N."/>
            <person name="Submissions S."/>
        </authorList>
    </citation>
    <scope>NUCLEOTIDE SEQUENCE [LARGE SCALE GENOMIC DNA]</scope>
    <source>
        <strain evidence="9">DSM 44718</strain>
    </source>
</reference>
<dbReference type="Gene3D" id="3.40.50.200">
    <property type="entry name" value="Peptidase S8/S53 domain"/>
    <property type="match status" value="1"/>
</dbReference>
<dbReference type="PROSITE" id="PS00138">
    <property type="entry name" value="SUBTILASE_SER"/>
    <property type="match status" value="1"/>
</dbReference>
<evidence type="ECO:0000256" key="3">
    <source>
        <dbReference type="ARBA" id="ARBA00022801"/>
    </source>
</evidence>
<protein>
    <submittedName>
        <fullName evidence="8">Subtilase family protein</fullName>
    </submittedName>
</protein>
<accession>A0A1H3UU03</accession>
<dbReference type="PROSITE" id="PS51892">
    <property type="entry name" value="SUBTILASE"/>
    <property type="match status" value="1"/>
</dbReference>
<dbReference type="PANTHER" id="PTHR43399">
    <property type="entry name" value="SUBTILISIN-RELATED"/>
    <property type="match status" value="1"/>
</dbReference>
<keyword evidence="6" id="KW-0472">Membrane</keyword>
<feature type="active site" description="Charge relay system" evidence="5">
    <location>
        <position position="699"/>
    </location>
</feature>
<gene>
    <name evidence="8" type="ORF">SAMN05421684_8056</name>
</gene>
<dbReference type="InterPro" id="IPR036852">
    <property type="entry name" value="Peptidase_S8/S53_dom_sf"/>
</dbReference>
<evidence type="ECO:0000313" key="9">
    <source>
        <dbReference type="Proteomes" id="UP000199632"/>
    </source>
</evidence>
<dbReference type="Proteomes" id="UP000199632">
    <property type="component" value="Unassembled WGS sequence"/>
</dbReference>
<feature type="transmembrane region" description="Helical" evidence="6">
    <location>
        <begin position="62"/>
        <end position="83"/>
    </location>
</feature>
<keyword evidence="6" id="KW-0812">Transmembrane</keyword>
<feature type="active site" description="Charge relay system" evidence="5">
    <location>
        <position position="523"/>
    </location>
</feature>
<evidence type="ECO:0000256" key="1">
    <source>
        <dbReference type="ARBA" id="ARBA00011073"/>
    </source>
</evidence>
<feature type="transmembrane region" description="Helical" evidence="6">
    <location>
        <begin position="119"/>
        <end position="139"/>
    </location>
</feature>
<dbReference type="InterPro" id="IPR000209">
    <property type="entry name" value="Peptidase_S8/S53_dom"/>
</dbReference>
<dbReference type="AlphaFoldDB" id="A0A1H3UU03"/>
<dbReference type="PRINTS" id="PR00723">
    <property type="entry name" value="SUBTILISIN"/>
</dbReference>
<evidence type="ECO:0000256" key="6">
    <source>
        <dbReference type="SAM" id="Phobius"/>
    </source>
</evidence>
<organism evidence="8 9">
    <name type="scientific">Asanoa ishikariensis</name>
    <dbReference type="NCBI Taxonomy" id="137265"/>
    <lineage>
        <taxon>Bacteria</taxon>
        <taxon>Bacillati</taxon>
        <taxon>Actinomycetota</taxon>
        <taxon>Actinomycetes</taxon>
        <taxon>Micromonosporales</taxon>
        <taxon>Micromonosporaceae</taxon>
        <taxon>Asanoa</taxon>
    </lineage>
</organism>
<feature type="transmembrane region" description="Helical" evidence="6">
    <location>
        <begin position="20"/>
        <end position="42"/>
    </location>
</feature>
<dbReference type="STRING" id="137265.SAMN05421684_8056"/>
<evidence type="ECO:0000256" key="4">
    <source>
        <dbReference type="ARBA" id="ARBA00022825"/>
    </source>
</evidence>
<dbReference type="InterPro" id="IPR051048">
    <property type="entry name" value="Peptidase_S8/S53_subtilisin"/>
</dbReference>
<dbReference type="GO" id="GO:0004252">
    <property type="term" value="F:serine-type endopeptidase activity"/>
    <property type="evidence" value="ECO:0007669"/>
    <property type="project" value="UniProtKB-UniRule"/>
</dbReference>
<feature type="transmembrane region" description="Helical" evidence="6">
    <location>
        <begin position="95"/>
        <end position="113"/>
    </location>
</feature>
<proteinExistence type="inferred from homology"/>
<dbReference type="EMBL" id="FNQB01000006">
    <property type="protein sequence ID" value="SDZ65930.1"/>
    <property type="molecule type" value="Genomic_DNA"/>
</dbReference>
<sequence>MLAPMVFPAVAQRPAPPRWLGVVAAIMAGCWVVLGTVVSQSLGYLADQFALLTAVSLPGWRWPAVGLLGFLVICVPALLTGVLATGPALRATGRAWFTAAVVLAVLTSARAVPLAQHELYLAVLAALAAVGALVVGRPARLWPPPLAAAGGVLLLLPWLWLGALGGVLETVLAVVAAACVGWLAAAVLGPAFWAPMAGWSRARTIWVGGPRAGVALALLGAGVGQSGPHLLVLLGLPMVGMALAALRPSGGSAVAWLVGFGVVGPLAFTDPEEVSVLLLGRDVPFWAFVAAVCALFAGVLLALGFGLPRLRLRRGVAAGLAGLLVLGGAAVYFGPGQPGFAGERLFVVLSSQADLSGLPGGTGQAALTARTTEVYRRLVAHADRTQADLRGDLSRWRLSYTPYYLVNGIEVHGGGPGLRALLSRRSDVDRVLLDQRLRPLPARALALSTAGVPAPTGPQWNLTQIGAPAAWATGATGQGIVIGSSDSGVDGTHPALAPGFRGGDDSWFDPWSNTSVPTDTGVHGTHTLGSAVGRDGIGVAPGAQWVGCVNLARNMGNPAHYLDCLQFMLAPFPAGGDPFTAGRPGRAPQVLTNSWGCPSVEGCDRRSLEPALAALSAAGVFVVVAAGNTGPFCGSVADPPATYPSVLTVGGVDSAGTLAPSSSRGPAPGGVDKPDVVAPGVDVVSALPGGRYGALTGTSMAAPHVAGVVALLWSANPALIGDVARTRSLLLGTAGSPAPGERSCPSQAGGLVDAAAAVRAAR</sequence>
<dbReference type="SUPFAM" id="SSF52743">
    <property type="entry name" value="Subtilisin-like"/>
    <property type="match status" value="1"/>
</dbReference>
<keyword evidence="4 5" id="KW-0720">Serine protease</keyword>
<evidence type="ECO:0000313" key="8">
    <source>
        <dbReference type="EMBL" id="SDZ65930.1"/>
    </source>
</evidence>
<feature type="transmembrane region" description="Helical" evidence="6">
    <location>
        <begin position="171"/>
        <end position="193"/>
    </location>
</feature>
<keyword evidence="9" id="KW-1185">Reference proteome</keyword>
<feature type="transmembrane region" description="Helical" evidence="6">
    <location>
        <begin position="315"/>
        <end position="334"/>
    </location>
</feature>
<feature type="transmembrane region" description="Helical" evidence="6">
    <location>
        <begin position="253"/>
        <end position="271"/>
    </location>
</feature>
<dbReference type="InterPro" id="IPR015500">
    <property type="entry name" value="Peptidase_S8_subtilisin-rel"/>
</dbReference>
<dbReference type="InterPro" id="IPR023828">
    <property type="entry name" value="Peptidase_S8_Ser-AS"/>
</dbReference>
<evidence type="ECO:0000259" key="7">
    <source>
        <dbReference type="Pfam" id="PF00082"/>
    </source>
</evidence>
<keyword evidence="2 5" id="KW-0645">Protease</keyword>
<dbReference type="Pfam" id="PF00082">
    <property type="entry name" value="Peptidase_S8"/>
    <property type="match status" value="1"/>
</dbReference>
<dbReference type="GO" id="GO:0006508">
    <property type="term" value="P:proteolysis"/>
    <property type="evidence" value="ECO:0007669"/>
    <property type="project" value="UniProtKB-KW"/>
</dbReference>
<keyword evidence="3 5" id="KW-0378">Hydrolase</keyword>
<feature type="domain" description="Peptidase S8/S53" evidence="7">
    <location>
        <begin position="477"/>
        <end position="734"/>
    </location>
</feature>
<dbReference type="PANTHER" id="PTHR43399:SF4">
    <property type="entry name" value="CELL WALL-ASSOCIATED PROTEASE"/>
    <property type="match status" value="1"/>
</dbReference>
<feature type="active site" description="Charge relay system" evidence="5">
    <location>
        <position position="486"/>
    </location>
</feature>
<evidence type="ECO:0000256" key="5">
    <source>
        <dbReference type="PROSITE-ProRule" id="PRU01240"/>
    </source>
</evidence>
<keyword evidence="6" id="KW-1133">Transmembrane helix</keyword>